<comment type="caution">
    <text evidence="1">The sequence shown here is derived from an EMBL/GenBank/DDBJ whole genome shotgun (WGS) entry which is preliminary data.</text>
</comment>
<dbReference type="InterPro" id="IPR023393">
    <property type="entry name" value="START-like_dom_sf"/>
</dbReference>
<organism evidence="1 2">
    <name type="scientific">Planosporangium thailandense</name>
    <dbReference type="NCBI Taxonomy" id="765197"/>
    <lineage>
        <taxon>Bacteria</taxon>
        <taxon>Bacillati</taxon>
        <taxon>Actinomycetota</taxon>
        <taxon>Actinomycetes</taxon>
        <taxon>Micromonosporales</taxon>
        <taxon>Micromonosporaceae</taxon>
        <taxon>Planosporangium</taxon>
    </lineage>
</organism>
<name>A0ABX0XXC2_9ACTN</name>
<keyword evidence="2" id="KW-1185">Reference proteome</keyword>
<dbReference type="SUPFAM" id="SSF55961">
    <property type="entry name" value="Bet v1-like"/>
    <property type="match status" value="1"/>
</dbReference>
<evidence type="ECO:0000313" key="1">
    <source>
        <dbReference type="EMBL" id="NJC70697.1"/>
    </source>
</evidence>
<reference evidence="1 2" key="1">
    <citation type="submission" date="2020-03" db="EMBL/GenBank/DDBJ databases">
        <title>WGS of the type strain of Planosporangium spp.</title>
        <authorList>
            <person name="Thawai C."/>
        </authorList>
    </citation>
    <scope>NUCLEOTIDE SEQUENCE [LARGE SCALE GENOMIC DNA]</scope>
    <source>
        <strain evidence="1 2">TBRC 5610</strain>
    </source>
</reference>
<dbReference type="RefSeq" id="WP_167925591.1">
    <property type="nucleotide sequence ID" value="NZ_JAATVY010000007.1"/>
</dbReference>
<accession>A0ABX0XXC2</accession>
<dbReference type="Gene3D" id="3.30.530.20">
    <property type="match status" value="1"/>
</dbReference>
<sequence>MSWTTPLTDPSSPDATPVDRHRLWRSLLAKAEAPTNYVPAITACRILERYDDGFLREIVRNGERLVQRVRPEPERRILFEHIGDPDVASIANVIGTDASGATTFTIEIVLAAGGAARALQESDFLRTTDEYFADTIEAIVRALRPLSVATLDQEGAQR</sequence>
<proteinExistence type="predicted"/>
<dbReference type="Proteomes" id="UP000722989">
    <property type="component" value="Unassembled WGS sequence"/>
</dbReference>
<evidence type="ECO:0000313" key="2">
    <source>
        <dbReference type="Proteomes" id="UP000722989"/>
    </source>
</evidence>
<dbReference type="EMBL" id="JAATVY010000007">
    <property type="protein sequence ID" value="NJC70697.1"/>
    <property type="molecule type" value="Genomic_DNA"/>
</dbReference>
<dbReference type="Pfam" id="PF08982">
    <property type="entry name" value="AtaL"/>
    <property type="match status" value="1"/>
</dbReference>
<protein>
    <submittedName>
        <fullName evidence="1">DUF1857 family protein</fullName>
    </submittedName>
</protein>
<dbReference type="InterPro" id="IPR015075">
    <property type="entry name" value="AtaL"/>
</dbReference>
<gene>
    <name evidence="1" type="ORF">HC031_13375</name>
</gene>